<keyword evidence="11" id="KW-1185">Reference proteome</keyword>
<dbReference type="PANTHER" id="PTHR43616">
    <property type="entry name" value="GLYCEROL DEHYDROGENASE"/>
    <property type="match status" value="1"/>
</dbReference>
<keyword evidence="6" id="KW-0520">NAD</keyword>
<dbReference type="Proteomes" id="UP000001021">
    <property type="component" value="Chromosome"/>
</dbReference>
<evidence type="ECO:0000256" key="1">
    <source>
        <dbReference type="ARBA" id="ARBA00022490"/>
    </source>
</evidence>
<evidence type="ECO:0000256" key="9">
    <source>
        <dbReference type="ARBA" id="ARBA00023264"/>
    </source>
</evidence>
<dbReference type="GO" id="GO:0016614">
    <property type="term" value="F:oxidoreductase activity, acting on CH-OH group of donors"/>
    <property type="evidence" value="ECO:0007669"/>
    <property type="project" value="InterPro"/>
</dbReference>
<dbReference type="eggNOG" id="COG0371">
    <property type="taxonomic scope" value="Bacteria"/>
</dbReference>
<dbReference type="GO" id="GO:0008654">
    <property type="term" value="P:phospholipid biosynthetic process"/>
    <property type="evidence" value="ECO:0007669"/>
    <property type="project" value="UniProtKB-KW"/>
</dbReference>
<keyword evidence="2" id="KW-0444">Lipid biosynthesis</keyword>
<dbReference type="Gene3D" id="3.40.50.1970">
    <property type="match status" value="1"/>
</dbReference>
<gene>
    <name evidence="10" type="primary">egsA</name>
    <name evidence="10" type="ordered locus">ERWE_CDS_08850</name>
</gene>
<sequence>MYDKFLKQVLLDKNFYELSSVVNIIDNIYIDRKISSNICDIIRQHGNCAFIVADVNTAALLNKVVFNTFKNFIILQKYCASQTLVELITEKSQDADILVSFGSGTINDLCKYVSYITNKNYISFPTAPSMNGYSSSNASITFSGGNKKSLKAHLPKAIYIDVDIIVNAPRRLIVSGFADFICRSTVQADWLLSHLLLGNEYTELPFLISKASEDALLEEYLGIVARDEHSIMILMQALLLSGLGMFIVGGSQSASQGEHMIANTMEILQNDMSFFHGEFIGVSVVTMECLQRRILRQMPKLYPTLVNCDNIKEHFREQHTEEFCDILTEKFIDQQKADHLNSLICDKWSDIVDMVYKKTLSHVSIRDMLVNIGCPYKPEHIGWDFNKYSRAVEFAFITRERFTFLDIAHHARLPVVEHI</sequence>
<dbReference type="AlphaFoldDB" id="A0A0H3M0Y2"/>
<dbReference type="PANTHER" id="PTHR43616:SF5">
    <property type="entry name" value="GLYCEROL DEHYDROGENASE 1"/>
    <property type="match status" value="1"/>
</dbReference>
<dbReference type="InterPro" id="IPR032837">
    <property type="entry name" value="G1PDH"/>
</dbReference>
<keyword evidence="3" id="KW-0479">Metal-binding</keyword>
<evidence type="ECO:0000256" key="8">
    <source>
        <dbReference type="ARBA" id="ARBA00023209"/>
    </source>
</evidence>
<dbReference type="InterPro" id="IPR016205">
    <property type="entry name" value="Glycerol_DH"/>
</dbReference>
<dbReference type="KEGG" id="eru:Erum8350"/>
<evidence type="ECO:0000256" key="2">
    <source>
        <dbReference type="ARBA" id="ARBA00022516"/>
    </source>
</evidence>
<dbReference type="GeneID" id="33058390"/>
<name>A0A0H3M0Y2_EHRRW</name>
<dbReference type="SUPFAM" id="SSF56796">
    <property type="entry name" value="Dehydroquinate synthase-like"/>
    <property type="match status" value="1"/>
</dbReference>
<protein>
    <submittedName>
        <fullName evidence="10">Probable glycerol-1-phosphate dehydrogenase [NAD(P)]</fullName>
    </submittedName>
</protein>
<keyword evidence="9" id="KW-1208">Phospholipid metabolism</keyword>
<proteinExistence type="predicted"/>
<keyword evidence="4" id="KW-0521">NADP</keyword>
<dbReference type="HOGENOM" id="CLU_038362_1_0_5"/>
<keyword evidence="7" id="KW-0443">Lipid metabolism</keyword>
<dbReference type="EMBL" id="CR925678">
    <property type="protein sequence ID" value="CAI27379.1"/>
    <property type="molecule type" value="Genomic_DNA"/>
</dbReference>
<evidence type="ECO:0000256" key="3">
    <source>
        <dbReference type="ARBA" id="ARBA00022723"/>
    </source>
</evidence>
<keyword evidence="1" id="KW-0963">Cytoplasm</keyword>
<organism evidence="10 11">
    <name type="scientific">Ehrlichia ruminantium (strain Welgevonden)</name>
    <dbReference type="NCBI Taxonomy" id="254945"/>
    <lineage>
        <taxon>Bacteria</taxon>
        <taxon>Pseudomonadati</taxon>
        <taxon>Pseudomonadota</taxon>
        <taxon>Alphaproteobacteria</taxon>
        <taxon>Rickettsiales</taxon>
        <taxon>Anaplasmataceae</taxon>
        <taxon>Ehrlichia</taxon>
    </lineage>
</organism>
<dbReference type="KEGG" id="erw:ERWE_CDS_08850"/>
<dbReference type="Pfam" id="PF13685">
    <property type="entry name" value="Fe-ADH_2"/>
    <property type="match status" value="1"/>
</dbReference>
<evidence type="ECO:0000313" key="11">
    <source>
        <dbReference type="Proteomes" id="UP000001021"/>
    </source>
</evidence>
<dbReference type="RefSeq" id="WP_011155514.1">
    <property type="nucleotide sequence ID" value="NC_005295.2"/>
</dbReference>
<evidence type="ECO:0000256" key="6">
    <source>
        <dbReference type="ARBA" id="ARBA00023027"/>
    </source>
</evidence>
<dbReference type="Gene3D" id="1.20.1090.10">
    <property type="entry name" value="Dehydroquinate synthase-like - alpha domain"/>
    <property type="match status" value="1"/>
</dbReference>
<evidence type="ECO:0000256" key="4">
    <source>
        <dbReference type="ARBA" id="ARBA00022857"/>
    </source>
</evidence>
<evidence type="ECO:0000256" key="7">
    <source>
        <dbReference type="ARBA" id="ARBA00023098"/>
    </source>
</evidence>
<reference evidence="10 11" key="1">
    <citation type="journal article" date="2006" name="J. Bacteriol.">
        <title>Comparative genomic analysis of three strains of Ehrlichia ruminantium reveals an active process of genome size plasticity.</title>
        <authorList>
            <person name="Frutos R."/>
            <person name="Viari A."/>
            <person name="Ferraz C."/>
            <person name="Morgat A."/>
            <person name="Eychenie S."/>
            <person name="Kandassami Y."/>
            <person name="Chantal I."/>
            <person name="Bensaid A."/>
            <person name="Coissac E."/>
            <person name="Vachiery N."/>
            <person name="Demaille J."/>
            <person name="Martinez D."/>
        </authorList>
    </citation>
    <scope>NUCLEOTIDE SEQUENCE [LARGE SCALE GENOMIC DNA]</scope>
    <source>
        <strain evidence="10 11">Welgevonden</strain>
    </source>
</reference>
<keyword evidence="8" id="KW-0594">Phospholipid biosynthesis</keyword>
<accession>A0A0H3M0Y2</accession>
<evidence type="ECO:0000256" key="5">
    <source>
        <dbReference type="ARBA" id="ARBA00023002"/>
    </source>
</evidence>
<keyword evidence="5" id="KW-0560">Oxidoreductase</keyword>
<dbReference type="GO" id="GO:0046872">
    <property type="term" value="F:metal ion binding"/>
    <property type="evidence" value="ECO:0007669"/>
    <property type="project" value="UniProtKB-KW"/>
</dbReference>
<evidence type="ECO:0000313" key="10">
    <source>
        <dbReference type="EMBL" id="CAI27379.1"/>
    </source>
</evidence>